<reference evidence="2" key="1">
    <citation type="journal article" date="2020" name="Microbiol. Resour. Announc.">
        <title>Draft Genome Sequences of Thiorhodococcus mannitoliphagus and Thiorhodococcus minor, Purple Sulfur Photosynthetic Bacteria in the Gammaproteobacterial Family Chromatiaceae.</title>
        <authorList>
            <person name="Aviles F.A."/>
            <person name="Meyer T.E."/>
            <person name="Kyndt J.A."/>
        </authorList>
    </citation>
    <scope>NUCLEOTIDE SEQUENCE [LARGE SCALE GENOMIC DNA]</scope>
    <source>
        <strain evidence="2">DSM 18266</strain>
    </source>
</reference>
<name>A0A6P1E2L9_9GAMM</name>
<reference evidence="1 2" key="2">
    <citation type="submission" date="2020-02" db="EMBL/GenBank/DDBJ databases">
        <title>Genome sequences of Thiorhodococcus mannitoliphagus and Thiorhodococcus minor, purple sulfur photosynthetic bacteria in the gammaproteobacterial family, Chromatiaceae.</title>
        <authorList>
            <person name="Aviles F.A."/>
            <person name="Meyer T.E."/>
            <person name="Kyndt J.A."/>
        </authorList>
    </citation>
    <scope>NUCLEOTIDE SEQUENCE [LARGE SCALE GENOMIC DNA]</scope>
    <source>
        <strain evidence="1 2">DSM 18266</strain>
    </source>
</reference>
<evidence type="ECO:0000313" key="1">
    <source>
        <dbReference type="EMBL" id="NEX22264.1"/>
    </source>
</evidence>
<accession>A0A6P1E2L9</accession>
<dbReference type="Proteomes" id="UP000471640">
    <property type="component" value="Unassembled WGS sequence"/>
</dbReference>
<protein>
    <submittedName>
        <fullName evidence="1">Uncharacterized protein</fullName>
    </submittedName>
</protein>
<proteinExistence type="predicted"/>
<keyword evidence="2" id="KW-1185">Reference proteome</keyword>
<comment type="caution">
    <text evidence="1">The sequence shown here is derived from an EMBL/GenBank/DDBJ whole genome shotgun (WGS) entry which is preliminary data.</text>
</comment>
<dbReference type="EMBL" id="JAAIJR010000090">
    <property type="protein sequence ID" value="NEX22264.1"/>
    <property type="molecule type" value="Genomic_DNA"/>
</dbReference>
<dbReference type="AlphaFoldDB" id="A0A6P1E2L9"/>
<evidence type="ECO:0000313" key="2">
    <source>
        <dbReference type="Proteomes" id="UP000471640"/>
    </source>
</evidence>
<gene>
    <name evidence="1" type="ORF">G3480_18465</name>
</gene>
<sequence>MGSQSRAELRQRKEKGLLSLELLGGMSEGIIQPVENVLSRGLDRTHLIVFFRPVLWGEEWTQELPKLAERIKAADRERREKQ</sequence>
<organism evidence="1 2">
    <name type="scientific">Thiorhodococcus mannitoliphagus</name>
    <dbReference type="NCBI Taxonomy" id="329406"/>
    <lineage>
        <taxon>Bacteria</taxon>
        <taxon>Pseudomonadati</taxon>
        <taxon>Pseudomonadota</taxon>
        <taxon>Gammaproteobacteria</taxon>
        <taxon>Chromatiales</taxon>
        <taxon>Chromatiaceae</taxon>
        <taxon>Thiorhodococcus</taxon>
    </lineage>
</organism>
<dbReference type="RefSeq" id="WP_164655360.1">
    <property type="nucleotide sequence ID" value="NZ_JAAIJR010000090.1"/>
</dbReference>